<protein>
    <submittedName>
        <fullName evidence="2">Uncharacterized protein</fullName>
    </submittedName>
</protein>
<feature type="region of interest" description="Disordered" evidence="1">
    <location>
        <begin position="1"/>
        <end position="30"/>
    </location>
</feature>
<evidence type="ECO:0000256" key="1">
    <source>
        <dbReference type="SAM" id="MobiDB-lite"/>
    </source>
</evidence>
<dbReference type="Proteomes" id="UP001642464">
    <property type="component" value="Unassembled WGS sequence"/>
</dbReference>
<comment type="caution">
    <text evidence="2">The sequence shown here is derived from an EMBL/GenBank/DDBJ whole genome shotgun (WGS) entry which is preliminary data.</text>
</comment>
<gene>
    <name evidence="2" type="ORF">SCF082_LOCUS40900</name>
</gene>
<organism evidence="2 3">
    <name type="scientific">Durusdinium trenchii</name>
    <dbReference type="NCBI Taxonomy" id="1381693"/>
    <lineage>
        <taxon>Eukaryota</taxon>
        <taxon>Sar</taxon>
        <taxon>Alveolata</taxon>
        <taxon>Dinophyceae</taxon>
        <taxon>Suessiales</taxon>
        <taxon>Symbiodiniaceae</taxon>
        <taxon>Durusdinium</taxon>
    </lineage>
</organism>
<reference evidence="2 3" key="1">
    <citation type="submission" date="2024-02" db="EMBL/GenBank/DDBJ databases">
        <authorList>
            <person name="Chen Y."/>
            <person name="Shah S."/>
            <person name="Dougan E. K."/>
            <person name="Thang M."/>
            <person name="Chan C."/>
        </authorList>
    </citation>
    <scope>NUCLEOTIDE SEQUENCE [LARGE SCALE GENOMIC DNA]</scope>
</reference>
<evidence type="ECO:0000313" key="2">
    <source>
        <dbReference type="EMBL" id="CAK9086470.1"/>
    </source>
</evidence>
<dbReference type="EMBL" id="CAXAMM010039444">
    <property type="protein sequence ID" value="CAK9086470.1"/>
    <property type="molecule type" value="Genomic_DNA"/>
</dbReference>
<feature type="non-terminal residue" evidence="2">
    <location>
        <position position="59"/>
    </location>
</feature>
<name>A0ABP0QG73_9DINO</name>
<proteinExistence type="predicted"/>
<feature type="region of interest" description="Disordered" evidence="1">
    <location>
        <begin position="40"/>
        <end position="59"/>
    </location>
</feature>
<feature type="non-terminal residue" evidence="2">
    <location>
        <position position="1"/>
    </location>
</feature>
<accession>A0ABP0QG73</accession>
<evidence type="ECO:0000313" key="3">
    <source>
        <dbReference type="Proteomes" id="UP001642464"/>
    </source>
</evidence>
<sequence length="59" mass="6030">ATLAGTHHGMRQRRGAGPQGGGTASGDSLQSLREGVAFWGPGTFRSGRSDGWTMQAAGE</sequence>
<keyword evidence="3" id="KW-1185">Reference proteome</keyword>